<dbReference type="Proteomes" id="UP000054498">
    <property type="component" value="Unassembled WGS sequence"/>
</dbReference>
<dbReference type="RefSeq" id="XP_013905104.1">
    <property type="nucleotide sequence ID" value="XM_014049650.1"/>
</dbReference>
<organism evidence="1 2">
    <name type="scientific">Monoraphidium neglectum</name>
    <dbReference type="NCBI Taxonomy" id="145388"/>
    <lineage>
        <taxon>Eukaryota</taxon>
        <taxon>Viridiplantae</taxon>
        <taxon>Chlorophyta</taxon>
        <taxon>core chlorophytes</taxon>
        <taxon>Chlorophyceae</taxon>
        <taxon>CS clade</taxon>
        <taxon>Sphaeropleales</taxon>
        <taxon>Selenastraceae</taxon>
        <taxon>Monoraphidium</taxon>
    </lineage>
</organism>
<accession>A0A0D2MU56</accession>
<dbReference type="OrthoDB" id="537270at2759"/>
<gene>
    <name evidence="1" type="ORF">MNEG_1878</name>
</gene>
<name>A0A0D2MU56_9CHLO</name>
<sequence length="261" mass="28373">MRVLAGDSALWRSLAQERWPGCSAAHYGGDWHRLYRCRASLPADFVREADRYHALTLRASSGVVRLNSSSVRDGGAAAGASGSSCGAGPGSPSKANVYGFSAAPHCNMAGMLLEEAMQAVFTVGLALSAGANTAVRRGEAAAELARFREDAAWWLAHRPEVVVRFVRRACDALREYDMWGSGFSSWPDVPWRRSALQFVLDQPLGPDSGVCISVTDRLQREASSLDAAIRGLKGEACHLDVRRPQGVPRSHWWYFMDAAVH</sequence>
<dbReference type="KEGG" id="mng:MNEG_1878"/>
<evidence type="ECO:0000313" key="1">
    <source>
        <dbReference type="EMBL" id="KIZ06085.1"/>
    </source>
</evidence>
<protein>
    <submittedName>
        <fullName evidence="1">Uncharacterized protein</fullName>
    </submittedName>
</protein>
<dbReference type="EMBL" id="KK100417">
    <property type="protein sequence ID" value="KIZ06085.1"/>
    <property type="molecule type" value="Genomic_DNA"/>
</dbReference>
<keyword evidence="2" id="KW-1185">Reference proteome</keyword>
<proteinExistence type="predicted"/>
<dbReference type="AlphaFoldDB" id="A0A0D2MU56"/>
<dbReference type="GeneID" id="25734756"/>
<evidence type="ECO:0000313" key="2">
    <source>
        <dbReference type="Proteomes" id="UP000054498"/>
    </source>
</evidence>
<reference evidence="1 2" key="1">
    <citation type="journal article" date="2013" name="BMC Genomics">
        <title>Reconstruction of the lipid metabolism for the microalga Monoraphidium neglectum from its genome sequence reveals characteristics suitable for biofuel production.</title>
        <authorList>
            <person name="Bogen C."/>
            <person name="Al-Dilaimi A."/>
            <person name="Albersmeier A."/>
            <person name="Wichmann J."/>
            <person name="Grundmann M."/>
            <person name="Rupp O."/>
            <person name="Lauersen K.J."/>
            <person name="Blifernez-Klassen O."/>
            <person name="Kalinowski J."/>
            <person name="Goesmann A."/>
            <person name="Mussgnug J.H."/>
            <person name="Kruse O."/>
        </authorList>
    </citation>
    <scope>NUCLEOTIDE SEQUENCE [LARGE SCALE GENOMIC DNA]</scope>
    <source>
        <strain evidence="1 2">SAG 48.87</strain>
    </source>
</reference>